<dbReference type="Pfam" id="PF10502">
    <property type="entry name" value="Peptidase_S26"/>
    <property type="match status" value="1"/>
</dbReference>
<dbReference type="GO" id="GO:0004252">
    <property type="term" value="F:serine-type endopeptidase activity"/>
    <property type="evidence" value="ECO:0007669"/>
    <property type="project" value="InterPro"/>
</dbReference>
<dbReference type="NCBIfam" id="TIGR02227">
    <property type="entry name" value="sigpep_I_bact"/>
    <property type="match status" value="1"/>
</dbReference>
<evidence type="ECO:0000259" key="5">
    <source>
        <dbReference type="Pfam" id="PF10502"/>
    </source>
</evidence>
<dbReference type="InterPro" id="IPR019533">
    <property type="entry name" value="Peptidase_S26"/>
</dbReference>
<dbReference type="InterPro" id="IPR000223">
    <property type="entry name" value="Pept_S26A_signal_pept_1"/>
</dbReference>
<evidence type="ECO:0000256" key="2">
    <source>
        <dbReference type="ARBA" id="ARBA00009370"/>
    </source>
</evidence>
<dbReference type="CDD" id="cd06530">
    <property type="entry name" value="S26_SPase_I"/>
    <property type="match status" value="1"/>
</dbReference>
<proteinExistence type="inferred from homology"/>
<feature type="transmembrane region" description="Helical" evidence="4">
    <location>
        <begin position="16"/>
        <end position="36"/>
    </location>
</feature>
<evidence type="ECO:0000256" key="3">
    <source>
        <dbReference type="PIRSR" id="PIRSR600223-1"/>
    </source>
</evidence>
<dbReference type="PANTHER" id="PTHR43390">
    <property type="entry name" value="SIGNAL PEPTIDASE I"/>
    <property type="match status" value="1"/>
</dbReference>
<dbReference type="GO" id="GO:0005886">
    <property type="term" value="C:plasma membrane"/>
    <property type="evidence" value="ECO:0007669"/>
    <property type="project" value="UniProtKB-SubCell"/>
</dbReference>
<gene>
    <name evidence="6" type="ORF">SAMN05444716_11062</name>
</gene>
<dbReference type="EC" id="3.4.21.89" evidence="4"/>
<dbReference type="GO" id="GO:0006465">
    <property type="term" value="P:signal peptide processing"/>
    <property type="evidence" value="ECO:0007669"/>
    <property type="project" value="InterPro"/>
</dbReference>
<keyword evidence="4" id="KW-1133">Transmembrane helix</keyword>
<comment type="similarity">
    <text evidence="2 4">Belongs to the peptidase S26 family.</text>
</comment>
<feature type="transmembrane region" description="Helical" evidence="4">
    <location>
        <begin position="203"/>
        <end position="227"/>
    </location>
</feature>
<keyword evidence="4" id="KW-0472">Membrane</keyword>
<dbReference type="AlphaFoldDB" id="A0A1I6VV04"/>
<feature type="active site" evidence="3">
    <location>
        <position position="86"/>
    </location>
</feature>
<dbReference type="PRINTS" id="PR00727">
    <property type="entry name" value="LEADERPTASE"/>
</dbReference>
<protein>
    <recommendedName>
        <fullName evidence="4">Signal peptidase I</fullName>
        <ecNumber evidence="4">3.4.21.89</ecNumber>
    </recommendedName>
</protein>
<feature type="active site" evidence="3">
    <location>
        <position position="45"/>
    </location>
</feature>
<name>A0A1I6VV04_9ACTN</name>
<keyword evidence="4" id="KW-0378">Hydrolase</keyword>
<dbReference type="PANTHER" id="PTHR43390:SF1">
    <property type="entry name" value="CHLOROPLAST PROCESSING PEPTIDASE"/>
    <property type="match status" value="1"/>
</dbReference>
<evidence type="ECO:0000313" key="7">
    <source>
        <dbReference type="Proteomes" id="UP000198873"/>
    </source>
</evidence>
<dbReference type="RefSeq" id="WP_026047739.1">
    <property type="nucleotide sequence ID" value="NZ_FPAB01000010.1"/>
</dbReference>
<keyword evidence="7" id="KW-1185">Reference proteome</keyword>
<dbReference type="Gene3D" id="2.10.109.10">
    <property type="entry name" value="Umud Fragment, subunit A"/>
    <property type="match status" value="1"/>
</dbReference>
<dbReference type="SUPFAM" id="SSF51306">
    <property type="entry name" value="LexA/Signal peptidase"/>
    <property type="match status" value="1"/>
</dbReference>
<evidence type="ECO:0000256" key="1">
    <source>
        <dbReference type="ARBA" id="ARBA00004401"/>
    </source>
</evidence>
<evidence type="ECO:0000256" key="4">
    <source>
        <dbReference type="RuleBase" id="RU362042"/>
    </source>
</evidence>
<dbReference type="EMBL" id="FPAB01000010">
    <property type="protein sequence ID" value="SFT17556.1"/>
    <property type="molecule type" value="Genomic_DNA"/>
</dbReference>
<feature type="domain" description="Peptidase S26" evidence="5">
    <location>
        <begin position="23"/>
        <end position="176"/>
    </location>
</feature>
<comment type="subcellular location">
    <subcellularLocation>
        <location evidence="1">Cell membrane</location>
        <topology evidence="1">Single-pass type II membrane protein</topology>
    </subcellularLocation>
    <subcellularLocation>
        <location evidence="4">Membrane</location>
        <topology evidence="4">Single-pass type II membrane protein</topology>
    </subcellularLocation>
</comment>
<comment type="catalytic activity">
    <reaction evidence="4">
        <text>Cleavage of hydrophobic, N-terminal signal or leader sequences from secreted and periplasmic proteins.</text>
        <dbReference type="EC" id="3.4.21.89"/>
    </reaction>
</comment>
<accession>A0A1I6VV04</accession>
<keyword evidence="4" id="KW-0812">Transmembrane</keyword>
<evidence type="ECO:0000313" key="6">
    <source>
        <dbReference type="EMBL" id="SFT17556.1"/>
    </source>
</evidence>
<keyword evidence="4" id="KW-0645">Protease</keyword>
<dbReference type="InterPro" id="IPR036286">
    <property type="entry name" value="LexA/Signal_pep-like_sf"/>
</dbReference>
<organism evidence="6 7">
    <name type="scientific">Streptomyces harbinensis</name>
    <dbReference type="NCBI Taxonomy" id="1176198"/>
    <lineage>
        <taxon>Bacteria</taxon>
        <taxon>Bacillati</taxon>
        <taxon>Actinomycetota</taxon>
        <taxon>Actinomycetes</taxon>
        <taxon>Kitasatosporales</taxon>
        <taxon>Streptomycetaceae</taxon>
        <taxon>Streptomyces</taxon>
    </lineage>
</organism>
<reference evidence="7" key="1">
    <citation type="submission" date="2016-10" db="EMBL/GenBank/DDBJ databases">
        <authorList>
            <person name="Varghese N."/>
            <person name="Submissions S."/>
        </authorList>
    </citation>
    <scope>NUCLEOTIDE SEQUENCE [LARGE SCALE GENOMIC DNA]</scope>
    <source>
        <strain evidence="7">CGMCC 4.7047</strain>
    </source>
</reference>
<dbReference type="STRING" id="1176198.SAMN05444716_11062"/>
<dbReference type="GO" id="GO:0009003">
    <property type="term" value="F:signal peptidase activity"/>
    <property type="evidence" value="ECO:0007669"/>
    <property type="project" value="UniProtKB-EC"/>
</dbReference>
<dbReference type="Proteomes" id="UP000198873">
    <property type="component" value="Unassembled WGS sequence"/>
</dbReference>
<comment type="caution">
    <text evidence="4">Lacks conserved residue(s) required for the propagation of feature annotation.</text>
</comment>
<sequence length="246" mass="25679">MSGAPRGGVGRRLSQLAVALGCVLFVGGFALGALLYQPYAVPTDSMHPVVAAGDRVLAQRIEGRQVRRGDVVVFREAAWGDAPMIKRVVGVGGDTVACCDPDGLLLVNGEPVVEPYLDPRWSDSPTSYEVRIPEGELFLLGDQRLASVDSRDQITDVQAGSVPAEAVTARVEATLWPLGSVGLLPRPTGFAGLPGGISGSGPLVPLCWAIGAGLVLILAGGLYGPLVRRSSRSGHRRVPKRAGEAQ</sequence>